<gene>
    <name evidence="2" type="ORF">GCM10010390_11120</name>
</gene>
<accession>A0ABP3LZX4</accession>
<protein>
    <submittedName>
        <fullName evidence="2">Uncharacterized protein</fullName>
    </submittedName>
</protein>
<dbReference type="Proteomes" id="UP001501576">
    <property type="component" value="Unassembled WGS sequence"/>
</dbReference>
<keyword evidence="3" id="KW-1185">Reference proteome</keyword>
<dbReference type="EMBL" id="BAAABZ010000005">
    <property type="protein sequence ID" value="GAA0510207.1"/>
    <property type="molecule type" value="Genomic_DNA"/>
</dbReference>
<name>A0ABP3LZX4_9ACTN</name>
<evidence type="ECO:0000313" key="3">
    <source>
        <dbReference type="Proteomes" id="UP001501576"/>
    </source>
</evidence>
<feature type="region of interest" description="Disordered" evidence="1">
    <location>
        <begin position="1"/>
        <end position="86"/>
    </location>
</feature>
<comment type="caution">
    <text evidence="2">The sequence shown here is derived from an EMBL/GenBank/DDBJ whole genome shotgun (WGS) entry which is preliminary data.</text>
</comment>
<organism evidence="2 3">
    <name type="scientific">Streptomyces mordarskii</name>
    <dbReference type="NCBI Taxonomy" id="1226758"/>
    <lineage>
        <taxon>Bacteria</taxon>
        <taxon>Bacillati</taxon>
        <taxon>Actinomycetota</taxon>
        <taxon>Actinomycetes</taxon>
        <taxon>Kitasatosporales</taxon>
        <taxon>Streptomycetaceae</taxon>
        <taxon>Streptomyces</taxon>
    </lineage>
</organism>
<proteinExistence type="predicted"/>
<reference evidence="3" key="1">
    <citation type="journal article" date="2019" name="Int. J. Syst. Evol. Microbiol.">
        <title>The Global Catalogue of Microorganisms (GCM) 10K type strain sequencing project: providing services to taxonomists for standard genome sequencing and annotation.</title>
        <authorList>
            <consortium name="The Broad Institute Genomics Platform"/>
            <consortium name="The Broad Institute Genome Sequencing Center for Infectious Disease"/>
            <person name="Wu L."/>
            <person name="Ma J."/>
        </authorList>
    </citation>
    <scope>NUCLEOTIDE SEQUENCE [LARGE SCALE GENOMIC DNA]</scope>
    <source>
        <strain evidence="3">JCM 5052</strain>
    </source>
</reference>
<evidence type="ECO:0000313" key="2">
    <source>
        <dbReference type="EMBL" id="GAA0510207.1"/>
    </source>
</evidence>
<sequence length="86" mass="8860">MGALTAAEHGSSVLLLEKAHARRPFRHQGAAPPAPAGAPSRTPLRNRRRGWNCPVPDPAPQTPEALETLRPGAGTVAVSVPGRGSG</sequence>
<evidence type="ECO:0000256" key="1">
    <source>
        <dbReference type="SAM" id="MobiDB-lite"/>
    </source>
</evidence>